<evidence type="ECO:0000259" key="1">
    <source>
        <dbReference type="Pfam" id="PF13157"/>
    </source>
</evidence>
<dbReference type="RefSeq" id="WP_116279026.1">
    <property type="nucleotide sequence ID" value="NZ_NFZX01000037.1"/>
</dbReference>
<gene>
    <name evidence="2" type="ORF">CAI16_14770</name>
</gene>
<name>A0A3E0WMX3_9BACI</name>
<accession>A0A3E0WMX3</accession>
<sequence>MKNYCYKHRNQFLATDNVCGNFRFSSDNAHFTVWDSKEIIPLGTVSIFHNGDDENSLIVTVTDSRGNIDTFLVPPRNTRSRTYANLVSVHLTCSGSRIQFCEGRYCLHLHYLV</sequence>
<dbReference type="Proteomes" id="UP000256488">
    <property type="component" value="Unassembled WGS sequence"/>
</dbReference>
<dbReference type="Pfam" id="PF13157">
    <property type="entry name" value="Enas"/>
    <property type="match status" value="1"/>
</dbReference>
<evidence type="ECO:0000313" key="3">
    <source>
        <dbReference type="Proteomes" id="UP000256488"/>
    </source>
</evidence>
<dbReference type="InterPro" id="IPR025055">
    <property type="entry name" value="Ena_core"/>
</dbReference>
<reference evidence="2 3" key="1">
    <citation type="submission" date="2017-05" db="EMBL/GenBank/DDBJ databases">
        <title>Virgibacillus sp. AK90 isolated from a saltern of Kakinada, India.</title>
        <authorList>
            <person name="Gupta V."/>
            <person name="Sidhu C."/>
            <person name="Korpole S."/>
            <person name="Pinnaka A.K."/>
        </authorList>
    </citation>
    <scope>NUCLEOTIDE SEQUENCE [LARGE SCALE GENOMIC DNA]</scope>
    <source>
        <strain evidence="2 3">AK90</strain>
    </source>
</reference>
<protein>
    <recommendedName>
        <fullName evidence="1">Endospore appendages core domain-containing protein</fullName>
    </recommendedName>
</protein>
<organism evidence="2 3">
    <name type="scientific">Virgibacillus dokdonensis</name>
    <dbReference type="NCBI Taxonomy" id="302167"/>
    <lineage>
        <taxon>Bacteria</taxon>
        <taxon>Bacillati</taxon>
        <taxon>Bacillota</taxon>
        <taxon>Bacilli</taxon>
        <taxon>Bacillales</taxon>
        <taxon>Bacillaceae</taxon>
        <taxon>Virgibacillus</taxon>
    </lineage>
</organism>
<proteinExistence type="predicted"/>
<comment type="caution">
    <text evidence="2">The sequence shown here is derived from an EMBL/GenBank/DDBJ whole genome shotgun (WGS) entry which is preliminary data.</text>
</comment>
<dbReference type="AlphaFoldDB" id="A0A3E0WMX3"/>
<dbReference type="EMBL" id="NFZX01000037">
    <property type="protein sequence ID" value="RFA33407.1"/>
    <property type="molecule type" value="Genomic_DNA"/>
</dbReference>
<evidence type="ECO:0000313" key="2">
    <source>
        <dbReference type="EMBL" id="RFA33407.1"/>
    </source>
</evidence>
<feature type="domain" description="Endospore appendages core" evidence="1">
    <location>
        <begin position="5"/>
        <end position="111"/>
    </location>
</feature>